<organism evidence="2 3">
    <name type="scientific">Tilletia controversa</name>
    <name type="common">dwarf bunt fungus</name>
    <dbReference type="NCBI Taxonomy" id="13291"/>
    <lineage>
        <taxon>Eukaryota</taxon>
        <taxon>Fungi</taxon>
        <taxon>Dikarya</taxon>
        <taxon>Basidiomycota</taxon>
        <taxon>Ustilaginomycotina</taxon>
        <taxon>Exobasidiomycetes</taxon>
        <taxon>Tilletiales</taxon>
        <taxon>Tilletiaceae</taxon>
        <taxon>Tilletia</taxon>
    </lineage>
</organism>
<comment type="caution">
    <text evidence="2">The sequence shown here is derived from an EMBL/GenBank/DDBJ whole genome shotgun (WGS) entry which is preliminary data.</text>
</comment>
<dbReference type="AlphaFoldDB" id="A0A8X7MTB0"/>
<evidence type="ECO:0000256" key="1">
    <source>
        <dbReference type="SAM" id="MobiDB-lite"/>
    </source>
</evidence>
<protein>
    <submittedName>
        <fullName evidence="2">Uncharacterized protein</fullName>
    </submittedName>
</protein>
<keyword evidence="3" id="KW-1185">Reference proteome</keyword>
<dbReference type="EMBL" id="LWDE02000510">
    <property type="protein sequence ID" value="KAE8247140.1"/>
    <property type="molecule type" value="Genomic_DNA"/>
</dbReference>
<evidence type="ECO:0000313" key="2">
    <source>
        <dbReference type="EMBL" id="KAE8247140.1"/>
    </source>
</evidence>
<dbReference type="Proteomes" id="UP000077684">
    <property type="component" value="Unassembled WGS sequence"/>
</dbReference>
<accession>A0A8X7MTB0</accession>
<evidence type="ECO:0000313" key="3">
    <source>
        <dbReference type="Proteomes" id="UP000077684"/>
    </source>
</evidence>
<proteinExistence type="predicted"/>
<gene>
    <name evidence="2" type="ORF">A4X06_0g4669</name>
</gene>
<name>A0A8X7MTB0_9BASI</name>
<reference evidence="2" key="2">
    <citation type="journal article" date="2019" name="IMA Fungus">
        <title>Genome sequencing and comparison of five Tilletia species to identify candidate genes for the detection of regulated species infecting wheat.</title>
        <authorList>
            <person name="Nguyen H.D.T."/>
            <person name="Sultana T."/>
            <person name="Kesanakurti P."/>
            <person name="Hambleton S."/>
        </authorList>
    </citation>
    <scope>NUCLEOTIDE SEQUENCE</scope>
    <source>
        <strain evidence="2">DAOMC 236426</strain>
    </source>
</reference>
<feature type="compositionally biased region" description="Polar residues" evidence="1">
    <location>
        <begin position="185"/>
        <end position="198"/>
    </location>
</feature>
<sequence>MLSRTLTVKENEPQISALGDHDLVLGQQVESSNGHVHVNVIWKVRSLAPQMSVIWQAKYALQWTQELPGNGEQILYNGADWQPCEPGEAFELNSHGFWVSSSRATPDYITIGSNNYKHGVHIIIGLFNSHIDNYEPVFVDPEQILPRGQGAYRPRNRAMLWFQIEAEPSAYSSKDYGASGEVDTSAPNVHTETHSWTGTYDPRSGSWSGNIHNVTKPHGTKNDD</sequence>
<reference evidence="2" key="1">
    <citation type="submission" date="2016-04" db="EMBL/GenBank/DDBJ databases">
        <authorList>
            <person name="Nguyen H.D."/>
            <person name="Samba Siva P."/>
            <person name="Cullis J."/>
            <person name="Levesque C.A."/>
            <person name="Hambleton S."/>
        </authorList>
    </citation>
    <scope>NUCLEOTIDE SEQUENCE</scope>
    <source>
        <strain evidence="2">DAOMC 236426</strain>
    </source>
</reference>
<feature type="region of interest" description="Disordered" evidence="1">
    <location>
        <begin position="173"/>
        <end position="224"/>
    </location>
</feature>